<evidence type="ECO:0000313" key="1">
    <source>
        <dbReference type="EMBL" id="EFJ43047.1"/>
    </source>
</evidence>
<dbReference type="EMBL" id="GL378376">
    <property type="protein sequence ID" value="EFJ43047.1"/>
    <property type="molecule type" value="Genomic_DNA"/>
</dbReference>
<dbReference type="Proteomes" id="UP000001058">
    <property type="component" value="Unassembled WGS sequence"/>
</dbReference>
<gene>
    <name evidence="1" type="ORF">VOLCADRAFT_96817</name>
</gene>
<proteinExistence type="predicted"/>
<dbReference type="AlphaFoldDB" id="D8UB51"/>
<evidence type="ECO:0000313" key="2">
    <source>
        <dbReference type="Proteomes" id="UP000001058"/>
    </source>
</evidence>
<name>D8UB51_VOLCA</name>
<reference evidence="1 2" key="1">
    <citation type="journal article" date="2010" name="Science">
        <title>Genomic analysis of organismal complexity in the multicellular green alga Volvox carteri.</title>
        <authorList>
            <person name="Prochnik S.E."/>
            <person name="Umen J."/>
            <person name="Nedelcu A.M."/>
            <person name="Hallmann A."/>
            <person name="Miller S.M."/>
            <person name="Nishii I."/>
            <person name="Ferris P."/>
            <person name="Kuo A."/>
            <person name="Mitros T."/>
            <person name="Fritz-Laylin L.K."/>
            <person name="Hellsten U."/>
            <person name="Chapman J."/>
            <person name="Simakov O."/>
            <person name="Rensing S.A."/>
            <person name="Terry A."/>
            <person name="Pangilinan J."/>
            <person name="Kapitonov V."/>
            <person name="Jurka J."/>
            <person name="Salamov A."/>
            <person name="Shapiro H."/>
            <person name="Schmutz J."/>
            <person name="Grimwood J."/>
            <person name="Lindquist E."/>
            <person name="Lucas S."/>
            <person name="Grigoriev I.V."/>
            <person name="Schmitt R."/>
            <person name="Kirk D."/>
            <person name="Rokhsar D.S."/>
        </authorList>
    </citation>
    <scope>NUCLEOTIDE SEQUENCE [LARGE SCALE GENOMIC DNA]</scope>
    <source>
        <strain evidence="2">f. Nagariensis / Eve</strain>
    </source>
</reference>
<protein>
    <submittedName>
        <fullName evidence="1">Uncharacterized protein</fullName>
    </submittedName>
</protein>
<sequence length="184" mass="19564">MPNDAQARRLSGICFEEEVLVHMRKHAVASFAVLDACRSPTQTRQVSAGGSSYLTCDVGWGSASAIVDYFNSGGSPDDLETRECGSEQPPSGNALRPGGAYVCWATSPYKAALVKSGYTGHLVKYLFDERLSVLEAVGKACGQVEAGGAQCPRAEMLGDIARAVAKPLVCIVDVLYMHDVRCTT</sequence>
<dbReference type="OrthoDB" id="7537227at2759"/>
<keyword evidence="2" id="KW-1185">Reference proteome</keyword>
<dbReference type="GeneID" id="9614777"/>
<dbReference type="RefSeq" id="XP_002955846.1">
    <property type="nucleotide sequence ID" value="XM_002955800.1"/>
</dbReference>
<organism evidence="2">
    <name type="scientific">Volvox carteri f. nagariensis</name>
    <dbReference type="NCBI Taxonomy" id="3068"/>
    <lineage>
        <taxon>Eukaryota</taxon>
        <taxon>Viridiplantae</taxon>
        <taxon>Chlorophyta</taxon>
        <taxon>core chlorophytes</taxon>
        <taxon>Chlorophyceae</taxon>
        <taxon>CS clade</taxon>
        <taxon>Chlamydomonadales</taxon>
        <taxon>Volvocaceae</taxon>
        <taxon>Volvox</taxon>
    </lineage>
</organism>
<dbReference type="KEGG" id="vcn:VOLCADRAFT_96817"/>
<dbReference type="InParanoid" id="D8UB51"/>
<accession>D8UB51</accession>